<evidence type="ECO:0000256" key="1">
    <source>
        <dbReference type="SAM" id="MobiDB-lite"/>
    </source>
</evidence>
<gene>
    <name evidence="3" type="ORF">CAL12_22310</name>
</gene>
<evidence type="ECO:0000256" key="2">
    <source>
        <dbReference type="SAM" id="SignalP"/>
    </source>
</evidence>
<keyword evidence="4" id="KW-1185">Reference proteome</keyword>
<dbReference type="RefSeq" id="WP_086066621.1">
    <property type="nucleotide sequence ID" value="NZ_CP021108.1"/>
</dbReference>
<protein>
    <recommendedName>
        <fullName evidence="5">DUF3300 domain-containing protein</fullName>
    </recommendedName>
</protein>
<keyword evidence="2" id="KW-0732">Signal</keyword>
<dbReference type="STRING" id="1416806.CAL12_22310"/>
<evidence type="ECO:0000313" key="4">
    <source>
        <dbReference type="Proteomes" id="UP000194151"/>
    </source>
</evidence>
<dbReference type="Proteomes" id="UP000194151">
    <property type="component" value="Chromosome"/>
</dbReference>
<dbReference type="AlphaFoldDB" id="A0A1W6YRP8"/>
<sequence>MKAILQAMRASVVHLSVLFLFLVLATPLLAADDPPQPPPFQPEEIEALVAPIALYPDALLAQVLMASTYPLEVVHAARWVKQNPKLKGDAAVKAVENQPWDVSVKSLVAFPQILGPMNDKLDWTQRLGDAFLAQQQDVFAAVQRLRKQARDAGNLQSNAQQKVSAQPVSAGATDTVVRIESADPAVVYVPAYNPTLVYGAWSSPAYPPAYWAPPPAYYPGTALMSGLAFGVGVAATAAIFSDCDWGGGDVDIDYNKVTNIDRNVDRGKVQGQSGRWQHDPGHRQGVAYRDNATRQKMAGQVPGADQRSQYRGRETEAGASRERRADGAAATNRTAGGTRAAAADRPAGPGPGSSARRSNVDGARKSSSSPVGGQRDSAFSGVGAGGAAAQRSHDRGRASFQGSAAGRSSAGGVRGGGSRGGGGRR</sequence>
<reference evidence="3 4" key="1">
    <citation type="submission" date="2017-05" db="EMBL/GenBank/DDBJ databases">
        <title>Complete and WGS of Bordetella genogroups.</title>
        <authorList>
            <person name="Spilker T."/>
            <person name="LiPuma J."/>
        </authorList>
    </citation>
    <scope>NUCLEOTIDE SEQUENCE [LARGE SCALE GENOMIC DNA]</scope>
    <source>
        <strain evidence="3 4">AU19157</strain>
    </source>
</reference>
<dbReference type="Pfam" id="PF11737">
    <property type="entry name" value="DUF3300"/>
    <property type="match status" value="1"/>
</dbReference>
<dbReference type="PANTHER" id="PTHR40269">
    <property type="entry name" value="OUTER MEMBRANE PROTEIN-RELATED"/>
    <property type="match status" value="1"/>
</dbReference>
<feature type="chain" id="PRO_5012077312" description="DUF3300 domain-containing protein" evidence="2">
    <location>
        <begin position="31"/>
        <end position="425"/>
    </location>
</feature>
<feature type="compositionally biased region" description="Low complexity" evidence="1">
    <location>
        <begin position="398"/>
        <end position="411"/>
    </location>
</feature>
<dbReference type="EMBL" id="CP021108">
    <property type="protein sequence ID" value="ARP83283.1"/>
    <property type="molecule type" value="Genomic_DNA"/>
</dbReference>
<dbReference type="KEGG" id="bgv:CAL12_22310"/>
<feature type="compositionally biased region" description="Low complexity" evidence="1">
    <location>
        <begin position="327"/>
        <end position="357"/>
    </location>
</feature>
<feature type="region of interest" description="Disordered" evidence="1">
    <location>
        <begin position="265"/>
        <end position="425"/>
    </location>
</feature>
<feature type="signal peptide" evidence="2">
    <location>
        <begin position="1"/>
        <end position="30"/>
    </location>
</feature>
<organism evidence="3 4">
    <name type="scientific">Bordetella genomosp. 8</name>
    <dbReference type="NCBI Taxonomy" id="1416806"/>
    <lineage>
        <taxon>Bacteria</taxon>
        <taxon>Pseudomonadati</taxon>
        <taxon>Pseudomonadota</taxon>
        <taxon>Betaproteobacteria</taxon>
        <taxon>Burkholderiales</taxon>
        <taxon>Alcaligenaceae</taxon>
        <taxon>Bordetella</taxon>
    </lineage>
</organism>
<dbReference type="OrthoDB" id="197257at2"/>
<dbReference type="PANTHER" id="PTHR40269:SF1">
    <property type="entry name" value="OUTER MEMBRANE PROTEIN"/>
    <property type="match status" value="1"/>
</dbReference>
<evidence type="ECO:0000313" key="3">
    <source>
        <dbReference type="EMBL" id="ARP83283.1"/>
    </source>
</evidence>
<evidence type="ECO:0008006" key="5">
    <source>
        <dbReference type="Google" id="ProtNLM"/>
    </source>
</evidence>
<feature type="compositionally biased region" description="Basic and acidic residues" evidence="1">
    <location>
        <begin position="311"/>
        <end position="326"/>
    </location>
</feature>
<dbReference type="InterPro" id="IPR021728">
    <property type="entry name" value="DUF3300"/>
</dbReference>
<feature type="compositionally biased region" description="Gly residues" evidence="1">
    <location>
        <begin position="412"/>
        <end position="425"/>
    </location>
</feature>
<accession>A0A1W6YRP8</accession>
<proteinExistence type="predicted"/>
<name>A0A1W6YRP8_9BORD</name>